<proteinExistence type="predicted"/>
<comment type="caution">
    <text evidence="1">The sequence shown here is derived from an EMBL/GenBank/DDBJ whole genome shotgun (WGS) entry which is preliminary data.</text>
</comment>
<organism evidence="1 2">
    <name type="scientific">Acidicapsa dinghuensis</name>
    <dbReference type="NCBI Taxonomy" id="2218256"/>
    <lineage>
        <taxon>Bacteria</taxon>
        <taxon>Pseudomonadati</taxon>
        <taxon>Acidobacteriota</taxon>
        <taxon>Terriglobia</taxon>
        <taxon>Terriglobales</taxon>
        <taxon>Acidobacteriaceae</taxon>
        <taxon>Acidicapsa</taxon>
    </lineage>
</organism>
<evidence type="ECO:0000313" key="1">
    <source>
        <dbReference type="EMBL" id="MFC5861850.1"/>
    </source>
</evidence>
<evidence type="ECO:0000313" key="2">
    <source>
        <dbReference type="Proteomes" id="UP001596091"/>
    </source>
</evidence>
<dbReference type="CDD" id="cd01646">
    <property type="entry name" value="RT_Bac_retron_I"/>
    <property type="match status" value="1"/>
</dbReference>
<name>A0ABW1EF23_9BACT</name>
<protein>
    <submittedName>
        <fullName evidence="1">RNA-directed DNA polymerase</fullName>
    </submittedName>
</protein>
<keyword evidence="1" id="KW-0548">Nucleotidyltransferase</keyword>
<keyword evidence="2" id="KW-1185">Reference proteome</keyword>
<dbReference type="Proteomes" id="UP001596091">
    <property type="component" value="Unassembled WGS sequence"/>
</dbReference>
<keyword evidence="1" id="KW-0695">RNA-directed DNA polymerase</keyword>
<dbReference type="GO" id="GO:0003964">
    <property type="term" value="F:RNA-directed DNA polymerase activity"/>
    <property type="evidence" value="ECO:0007669"/>
    <property type="project" value="UniProtKB-KW"/>
</dbReference>
<accession>A0ABW1EF23</accession>
<keyword evidence="1" id="KW-0808">Transferase</keyword>
<sequence>MPLLKRDVSLGDLYVAYRKAKVEAYYENTHVQALAFTEYEQNLAENLARLHRILLDKEETWSSDLEFIGTYAYLPKSIEATAWNDHSGGHFSAVDPIADWKRRFDESGKRAEAKLRLIIRPSVDFQVITALWIMKVDHLFDASLNPALSYANRLRRSRVVSSDESRREDINLSATGLFVPYFSAYRQWREKGLAAMEDALSRGKSILAITMDIEQFYHRVCPRFLLRRRFLSAIQLRLSRAERSLTDSLLQAIETWYRSTPDYADRPLGAIPVGLSASKIIANVLLVELDDAIATNIRPLYYGRYVDDIFLVFENTQQLDGGRAVAAWLTKTLAPLLKPKRDSSKSPSLRVDLAYARDSELIFAGPKQKIFALSSPHGLDLIEHIREQIRLQSSEHRLLPVVPESGAEMASRALLASHDATRHVDALRKADSVSVRRLGLSLLLGDIEIYASDLRPSSWSVVRREFYALITRHALTPFGFFEFATYLPRVFGIMLGCGDFDAASDFISVFAQVAELLQETSTVGKGKQQSRFMLCMKHCTEAFRQTALQAATRQTSKLDSRYLSVLRKLRLLDPDVSLPSSSERLGRLAHQLLLADWGSRPYKEFWYMSQSTDESGPPVPRETEVRRKLRLGAIRRFRKLAGRLKVPHWPALAFPTRPLRVDEIPLAAPDVLNDPNAYRKAIMALRGARVLESARIGIEPEPPSPKAFTTFVVPGAPRERITIGISSYKTTEDQWKAAALGRHDRSLLRYRGLNDLINRMLTEPVRPDYIVFPELSIPLRWALRFAKKLASNRVSFLSGVEYHRDTRPSVLRNDCLVSLVTNWPGYASHVVRLQSKFAAAHQEAVGLRRVDPTRNKSLYRPTGYLALPTLYVHRGYCFSVLICSDLTTIANRSVLCGELDTLFVLEWNSDVKTFSSLVEATAMDLHTFVVQVNNRLYGDSRIRVPAKEDYLRDVVQVKGGISDYYVLGQIDYQSLRQEQRRKSPRIFKPTPIGFTMSQRRRVK</sequence>
<reference evidence="2" key="1">
    <citation type="journal article" date="2019" name="Int. J. Syst. Evol. Microbiol.">
        <title>The Global Catalogue of Microorganisms (GCM) 10K type strain sequencing project: providing services to taxonomists for standard genome sequencing and annotation.</title>
        <authorList>
            <consortium name="The Broad Institute Genomics Platform"/>
            <consortium name="The Broad Institute Genome Sequencing Center for Infectious Disease"/>
            <person name="Wu L."/>
            <person name="Ma J."/>
        </authorList>
    </citation>
    <scope>NUCLEOTIDE SEQUENCE [LARGE SCALE GENOMIC DNA]</scope>
    <source>
        <strain evidence="2">JCM 4087</strain>
    </source>
</reference>
<dbReference type="EMBL" id="JBHSPH010000002">
    <property type="protein sequence ID" value="MFC5861850.1"/>
    <property type="molecule type" value="Genomic_DNA"/>
</dbReference>
<gene>
    <name evidence="1" type="ORF">ACFPT7_06065</name>
</gene>